<evidence type="ECO:0000313" key="7">
    <source>
        <dbReference type="Proteomes" id="UP000503482"/>
    </source>
</evidence>
<dbReference type="SUPFAM" id="SSF46689">
    <property type="entry name" value="Homeodomain-like"/>
    <property type="match status" value="1"/>
</dbReference>
<protein>
    <submittedName>
        <fullName evidence="6">Transcriptional regulator, TetR/AcrR family</fullName>
    </submittedName>
</protein>
<dbReference type="RefSeq" id="WP_172664281.1">
    <property type="nucleotide sequence ID" value="NZ_CP053840.1"/>
</dbReference>
<dbReference type="InterPro" id="IPR050109">
    <property type="entry name" value="HTH-type_TetR-like_transc_reg"/>
</dbReference>
<dbReference type="InterPro" id="IPR009057">
    <property type="entry name" value="Homeodomain-like_sf"/>
</dbReference>
<feature type="DNA-binding region" description="H-T-H motif" evidence="4">
    <location>
        <begin position="29"/>
        <end position="48"/>
    </location>
</feature>
<dbReference type="PANTHER" id="PTHR30055:SF119">
    <property type="entry name" value="NALC"/>
    <property type="match status" value="1"/>
</dbReference>
<accession>A0AAE7E434</accession>
<dbReference type="PANTHER" id="PTHR30055">
    <property type="entry name" value="HTH-TYPE TRANSCRIPTIONAL REGULATOR RUTR"/>
    <property type="match status" value="1"/>
</dbReference>
<dbReference type="PRINTS" id="PR00455">
    <property type="entry name" value="HTHTETR"/>
</dbReference>
<dbReference type="InterPro" id="IPR001647">
    <property type="entry name" value="HTH_TetR"/>
</dbReference>
<dbReference type="Proteomes" id="UP000503482">
    <property type="component" value="Chromosome"/>
</dbReference>
<evidence type="ECO:0000313" key="6">
    <source>
        <dbReference type="EMBL" id="QKF67480.1"/>
    </source>
</evidence>
<keyword evidence="2 4" id="KW-0238">DNA-binding</keyword>
<keyword evidence="7" id="KW-1185">Reference proteome</keyword>
<dbReference type="GO" id="GO:0000976">
    <property type="term" value="F:transcription cis-regulatory region binding"/>
    <property type="evidence" value="ECO:0007669"/>
    <property type="project" value="TreeGrafter"/>
</dbReference>
<evidence type="ECO:0000256" key="4">
    <source>
        <dbReference type="PROSITE-ProRule" id="PRU00335"/>
    </source>
</evidence>
<gene>
    <name evidence="6" type="ORF">AVENP_1939</name>
</gene>
<dbReference type="SUPFAM" id="SSF48498">
    <property type="entry name" value="Tetracyclin repressor-like, C-terminal domain"/>
    <property type="match status" value="1"/>
</dbReference>
<organism evidence="6 7">
    <name type="scientific">Arcobacter venerupis</name>
    <dbReference type="NCBI Taxonomy" id="1054033"/>
    <lineage>
        <taxon>Bacteria</taxon>
        <taxon>Pseudomonadati</taxon>
        <taxon>Campylobacterota</taxon>
        <taxon>Epsilonproteobacteria</taxon>
        <taxon>Campylobacterales</taxon>
        <taxon>Arcobacteraceae</taxon>
        <taxon>Arcobacter</taxon>
    </lineage>
</organism>
<keyword evidence="1" id="KW-0805">Transcription regulation</keyword>
<dbReference type="AlphaFoldDB" id="A0AAE7E434"/>
<proteinExistence type="predicted"/>
<keyword evidence="3" id="KW-0804">Transcription</keyword>
<dbReference type="InterPro" id="IPR039536">
    <property type="entry name" value="TetR_C_Proteobacteria"/>
</dbReference>
<dbReference type="InterPro" id="IPR036271">
    <property type="entry name" value="Tet_transcr_reg_TetR-rel_C_sf"/>
</dbReference>
<evidence type="ECO:0000256" key="2">
    <source>
        <dbReference type="ARBA" id="ARBA00023125"/>
    </source>
</evidence>
<dbReference type="Pfam" id="PF00440">
    <property type="entry name" value="TetR_N"/>
    <property type="match status" value="1"/>
</dbReference>
<dbReference type="Pfam" id="PF14246">
    <property type="entry name" value="TetR_C_7"/>
    <property type="match status" value="1"/>
</dbReference>
<reference evidence="6 7" key="1">
    <citation type="submission" date="2020-05" db="EMBL/GenBank/DDBJ databases">
        <title>Complete genome sequencing of Campylobacter and Arcobacter type strains.</title>
        <authorList>
            <person name="Miller W.G."/>
            <person name="Yee E."/>
        </authorList>
    </citation>
    <scope>NUCLEOTIDE SEQUENCE [LARGE SCALE GENOMIC DNA]</scope>
    <source>
        <strain evidence="6 7">LMG 26156</strain>
    </source>
</reference>
<sequence length="202" mass="23289">MRIKTEAKRQEIIQSAAEIFEEFGFERASMSKICSKVGGSKTTLYNYFSSKEELFFEVVSISNSDDFDFAFEVLNSSKNIENVHDQLCEFGKRFLSFLYSPKLIKLRRLTISQSGITDLGKITYNNRILKSRDLVSKYLAKAMEAKKIKQTDTVVAARHLYGLLESELMYQFLFQIDVEHSKQDMNDMVDRAVDVFMSAYGI</sequence>
<evidence type="ECO:0000259" key="5">
    <source>
        <dbReference type="PROSITE" id="PS50977"/>
    </source>
</evidence>
<name>A0AAE7E434_9BACT</name>
<dbReference type="Gene3D" id="1.10.10.60">
    <property type="entry name" value="Homeodomain-like"/>
    <property type="match status" value="1"/>
</dbReference>
<dbReference type="GO" id="GO:0003700">
    <property type="term" value="F:DNA-binding transcription factor activity"/>
    <property type="evidence" value="ECO:0007669"/>
    <property type="project" value="TreeGrafter"/>
</dbReference>
<dbReference type="FunFam" id="1.10.10.60:FF:000141">
    <property type="entry name" value="TetR family transcriptional regulator"/>
    <property type="match status" value="1"/>
</dbReference>
<feature type="domain" description="HTH tetR-type" evidence="5">
    <location>
        <begin position="6"/>
        <end position="66"/>
    </location>
</feature>
<dbReference type="Gene3D" id="1.10.357.10">
    <property type="entry name" value="Tetracycline Repressor, domain 2"/>
    <property type="match status" value="1"/>
</dbReference>
<dbReference type="EMBL" id="CP053840">
    <property type="protein sequence ID" value="QKF67480.1"/>
    <property type="molecule type" value="Genomic_DNA"/>
</dbReference>
<evidence type="ECO:0000256" key="1">
    <source>
        <dbReference type="ARBA" id="ARBA00023015"/>
    </source>
</evidence>
<dbReference type="KEGG" id="avp:AVENP_1939"/>
<evidence type="ECO:0000256" key="3">
    <source>
        <dbReference type="ARBA" id="ARBA00023163"/>
    </source>
</evidence>
<dbReference type="PROSITE" id="PS50977">
    <property type="entry name" value="HTH_TETR_2"/>
    <property type="match status" value="1"/>
</dbReference>